<proteinExistence type="predicted"/>
<name>A0A7S0ALP4_9STRA</name>
<feature type="transmembrane region" description="Helical" evidence="1">
    <location>
        <begin position="170"/>
        <end position="191"/>
    </location>
</feature>
<evidence type="ECO:0000313" key="2">
    <source>
        <dbReference type="EMBL" id="CAD8367767.1"/>
    </source>
</evidence>
<organism evidence="2">
    <name type="scientific">Minutocellus polymorphus</name>
    <dbReference type="NCBI Taxonomy" id="265543"/>
    <lineage>
        <taxon>Eukaryota</taxon>
        <taxon>Sar</taxon>
        <taxon>Stramenopiles</taxon>
        <taxon>Ochrophyta</taxon>
        <taxon>Bacillariophyta</taxon>
        <taxon>Mediophyceae</taxon>
        <taxon>Cymatosirophycidae</taxon>
        <taxon>Cymatosirales</taxon>
        <taxon>Cymatosiraceae</taxon>
        <taxon>Minutocellus</taxon>
    </lineage>
</organism>
<feature type="transmembrane region" description="Helical" evidence="1">
    <location>
        <begin position="197"/>
        <end position="214"/>
    </location>
</feature>
<dbReference type="Pfam" id="PF14329">
    <property type="entry name" value="DUF4386"/>
    <property type="match status" value="1"/>
</dbReference>
<gene>
    <name evidence="2" type="ORF">MPOL1434_LOCUS4597</name>
</gene>
<feature type="transmembrane region" description="Helical" evidence="1">
    <location>
        <begin position="29"/>
        <end position="48"/>
    </location>
</feature>
<dbReference type="InterPro" id="IPR025495">
    <property type="entry name" value="DUF4386"/>
</dbReference>
<protein>
    <recommendedName>
        <fullName evidence="3">DUF4386 domain-containing protein</fullName>
    </recommendedName>
</protein>
<dbReference type="AlphaFoldDB" id="A0A7S0ALP4"/>
<reference evidence="2" key="1">
    <citation type="submission" date="2021-01" db="EMBL/GenBank/DDBJ databases">
        <authorList>
            <person name="Corre E."/>
            <person name="Pelletier E."/>
            <person name="Niang G."/>
            <person name="Scheremetjew M."/>
            <person name="Finn R."/>
            <person name="Kale V."/>
            <person name="Holt S."/>
            <person name="Cochrane G."/>
            <person name="Meng A."/>
            <person name="Brown T."/>
            <person name="Cohen L."/>
        </authorList>
    </citation>
    <scope>NUCLEOTIDE SEQUENCE</scope>
    <source>
        <strain evidence="2">CCMP3303</strain>
    </source>
</reference>
<evidence type="ECO:0008006" key="3">
    <source>
        <dbReference type="Google" id="ProtNLM"/>
    </source>
</evidence>
<feature type="transmembrane region" description="Helical" evidence="1">
    <location>
        <begin position="73"/>
        <end position="93"/>
    </location>
</feature>
<dbReference type="EMBL" id="HBEJ01007774">
    <property type="protein sequence ID" value="CAD8367767.1"/>
    <property type="molecule type" value="Transcribed_RNA"/>
</dbReference>
<evidence type="ECO:0000256" key="1">
    <source>
        <dbReference type="SAM" id="Phobius"/>
    </source>
</evidence>
<keyword evidence="1" id="KW-1133">Transmembrane helix</keyword>
<keyword evidence="1" id="KW-0472">Membrane</keyword>
<accession>A0A7S0ALP4</accession>
<sequence>MPNGDEANQQLAHPATAGADVSRKATATLILVFFFLIFLPLSILGTSIDWPENLSEDAAYNLPLLLDERPSVFWGYFMYLIYSISFYPMAYMMGRLVAGPSNLHSPLLHIGSNFAALSSLSRSIGLSRWLMGMPTLARIYTDPDASEATLAAVSVSYDMLNAWGGGIGEILGVSIFASLWVVCISLLFIGSQDWPSWLGYAGFVVAVDLALNLLEMDILGIDMGANLLISVILLHLWLLMAGLLFLRLPCLNCMQKKAKEPTAE</sequence>
<keyword evidence="1" id="KW-0812">Transmembrane</keyword>
<feature type="transmembrane region" description="Helical" evidence="1">
    <location>
        <begin position="226"/>
        <end position="246"/>
    </location>
</feature>